<evidence type="ECO:0000313" key="4">
    <source>
        <dbReference type="Proteomes" id="UP000812440"/>
    </source>
</evidence>
<feature type="signal peptide" evidence="1">
    <location>
        <begin position="1"/>
        <end position="19"/>
    </location>
</feature>
<dbReference type="AlphaFoldDB" id="A0A8T2IPD6"/>
<comment type="caution">
    <text evidence="3">The sequence shown here is derived from an EMBL/GenBank/DDBJ whole genome shotgun (WGS) entry which is preliminary data.</text>
</comment>
<feature type="chain" id="PRO_5035751833" description="UPAR/Ly6 domain-containing protein" evidence="1">
    <location>
        <begin position="20"/>
        <end position="100"/>
    </location>
</feature>
<dbReference type="EMBL" id="JAACNH010000009">
    <property type="protein sequence ID" value="KAG8433457.1"/>
    <property type="molecule type" value="Genomic_DNA"/>
</dbReference>
<sequence length="100" mass="10873">MKVTILCLALMTVLLEVGANAPSSKGLSCYSCALPNLCEKLTEEKCKDTHNMCLKIYRPVTGGDGILVWGRGCTNSEGCEKEKKNKLVKVECCEGNLCNK</sequence>
<keyword evidence="1" id="KW-0732">Signal</keyword>
<dbReference type="InterPro" id="IPR016054">
    <property type="entry name" value="LY6_UPA_recep-like"/>
</dbReference>
<evidence type="ECO:0000313" key="3">
    <source>
        <dbReference type="EMBL" id="KAG8433457.1"/>
    </source>
</evidence>
<protein>
    <recommendedName>
        <fullName evidence="2">UPAR/Ly6 domain-containing protein</fullName>
    </recommendedName>
</protein>
<dbReference type="Gene3D" id="2.10.60.10">
    <property type="entry name" value="CD59"/>
    <property type="match status" value="1"/>
</dbReference>
<evidence type="ECO:0000259" key="2">
    <source>
        <dbReference type="Pfam" id="PF00021"/>
    </source>
</evidence>
<dbReference type="Proteomes" id="UP000812440">
    <property type="component" value="Chromosome 9"/>
</dbReference>
<keyword evidence="4" id="KW-1185">Reference proteome</keyword>
<feature type="domain" description="UPAR/Ly6" evidence="2">
    <location>
        <begin position="26"/>
        <end position="100"/>
    </location>
</feature>
<accession>A0A8T2IPD6</accession>
<organism evidence="3 4">
    <name type="scientific">Hymenochirus boettgeri</name>
    <name type="common">Congo dwarf clawed frog</name>
    <dbReference type="NCBI Taxonomy" id="247094"/>
    <lineage>
        <taxon>Eukaryota</taxon>
        <taxon>Metazoa</taxon>
        <taxon>Chordata</taxon>
        <taxon>Craniata</taxon>
        <taxon>Vertebrata</taxon>
        <taxon>Euteleostomi</taxon>
        <taxon>Amphibia</taxon>
        <taxon>Batrachia</taxon>
        <taxon>Anura</taxon>
        <taxon>Pipoidea</taxon>
        <taxon>Pipidae</taxon>
        <taxon>Pipinae</taxon>
        <taxon>Hymenochirus</taxon>
    </lineage>
</organism>
<reference evidence="3" key="1">
    <citation type="thesis" date="2020" institute="ProQuest LLC" country="789 East Eisenhower Parkway, Ann Arbor, MI, USA">
        <title>Comparative Genomics and Chromosome Evolution.</title>
        <authorList>
            <person name="Mudd A.B."/>
        </authorList>
    </citation>
    <scope>NUCLEOTIDE SEQUENCE</scope>
    <source>
        <strain evidence="3">Female2</strain>
        <tissue evidence="3">Blood</tissue>
    </source>
</reference>
<name>A0A8T2IPD6_9PIPI</name>
<dbReference type="InterPro" id="IPR045860">
    <property type="entry name" value="Snake_toxin-like_sf"/>
</dbReference>
<evidence type="ECO:0000256" key="1">
    <source>
        <dbReference type="SAM" id="SignalP"/>
    </source>
</evidence>
<gene>
    <name evidence="3" type="ORF">GDO86_017656</name>
</gene>
<proteinExistence type="predicted"/>
<dbReference type="SUPFAM" id="SSF57302">
    <property type="entry name" value="Snake toxin-like"/>
    <property type="match status" value="1"/>
</dbReference>
<dbReference type="Pfam" id="PF00021">
    <property type="entry name" value="UPAR_LY6"/>
    <property type="match status" value="1"/>
</dbReference>